<dbReference type="Gene3D" id="1.20.1270.180">
    <property type="match status" value="1"/>
</dbReference>
<feature type="compositionally biased region" description="Basic and acidic residues" evidence="1">
    <location>
        <begin position="16"/>
        <end position="30"/>
    </location>
</feature>
<comment type="caution">
    <text evidence="3">The sequence shown here is derived from an EMBL/GenBank/DDBJ whole genome shotgun (WGS) entry which is preliminary data.</text>
</comment>
<proteinExistence type="predicted"/>
<organism evidence="3 4">
    <name type="scientific">Ralstonia solanacearum</name>
    <name type="common">Pseudomonas solanacearum</name>
    <dbReference type="NCBI Taxonomy" id="305"/>
    <lineage>
        <taxon>Bacteria</taxon>
        <taxon>Pseudomonadati</taxon>
        <taxon>Pseudomonadota</taxon>
        <taxon>Betaproteobacteria</taxon>
        <taxon>Burkholderiales</taxon>
        <taxon>Burkholderiaceae</taxon>
        <taxon>Ralstonia</taxon>
        <taxon>Ralstonia solanacearum species complex</taxon>
    </lineage>
</organism>
<sequence>MTKERSDNACGNLFPRRHEGALPRRSDDLGRTGSDPIQQRAIGTLACTKAILAVSLLVSNAAIAAPDEGVVQNMARHSSLSPQDIRQHYNDCDSGVTPSMKICASYHWKKEDIRLNRLYARSMEKAKEMGFETLLVQAQRAWLTYRDAVCLYEGQIGAGGGA</sequence>
<dbReference type="Proteomes" id="UP001144050">
    <property type="component" value="Unassembled WGS sequence"/>
</dbReference>
<dbReference type="RefSeq" id="WP_271656592.1">
    <property type="nucleotide sequence ID" value="NZ_JAIVFG010000016.1"/>
</dbReference>
<feature type="domain" description="Lysozyme inhibitor LprI-like N-terminal" evidence="2">
    <location>
        <begin position="95"/>
        <end position="152"/>
    </location>
</feature>
<protein>
    <submittedName>
        <fullName evidence="3">DUF1311 domain-containing protein</fullName>
    </submittedName>
</protein>
<dbReference type="AlphaFoldDB" id="A0AAW5ZMU3"/>
<name>A0AAW5ZMU3_RALSL</name>
<evidence type="ECO:0000259" key="2">
    <source>
        <dbReference type="Pfam" id="PF07007"/>
    </source>
</evidence>
<gene>
    <name evidence="3" type="ORF">LBW59_11675</name>
</gene>
<evidence type="ECO:0000256" key="1">
    <source>
        <dbReference type="SAM" id="MobiDB-lite"/>
    </source>
</evidence>
<feature type="region of interest" description="Disordered" evidence="1">
    <location>
        <begin position="1"/>
        <end position="35"/>
    </location>
</feature>
<reference evidence="3" key="1">
    <citation type="submission" date="2021-09" db="EMBL/GenBank/DDBJ databases">
        <title>Genomic analysis of Ralstonia spp.</title>
        <authorList>
            <person name="Aburjaile F."/>
            <person name="Ariute J.C."/>
            <person name="Pais A.K.L."/>
            <person name="Albuquerque G.M.R."/>
            <person name="Silva A.M.F."/>
            <person name="Brenig B."/>
            <person name="Azevedo V."/>
            <person name="Matiuzzi M."/>
            <person name="Ramos R."/>
            <person name="Goes-Neto A."/>
            <person name="Soares S."/>
            <person name="Iseppon A.M.B."/>
            <person name="Souza E."/>
            <person name="Gama M."/>
        </authorList>
    </citation>
    <scope>NUCLEOTIDE SEQUENCE</scope>
    <source>
        <strain evidence="3">CCRMRs91</strain>
    </source>
</reference>
<dbReference type="InterPro" id="IPR009739">
    <property type="entry name" value="LprI-like_N"/>
</dbReference>
<dbReference type="Pfam" id="PF07007">
    <property type="entry name" value="LprI"/>
    <property type="match status" value="1"/>
</dbReference>
<evidence type="ECO:0000313" key="4">
    <source>
        <dbReference type="Proteomes" id="UP001144050"/>
    </source>
</evidence>
<accession>A0AAW5ZMU3</accession>
<evidence type="ECO:0000313" key="3">
    <source>
        <dbReference type="EMBL" id="MDB0571428.1"/>
    </source>
</evidence>
<dbReference type="EMBL" id="JAIVFG010000016">
    <property type="protein sequence ID" value="MDB0571428.1"/>
    <property type="molecule type" value="Genomic_DNA"/>
</dbReference>